<evidence type="ECO:0000313" key="2">
    <source>
        <dbReference type="Proteomes" id="UP000053259"/>
    </source>
</evidence>
<keyword evidence="2" id="KW-1185">Reference proteome</keyword>
<dbReference type="Proteomes" id="UP000053259">
    <property type="component" value="Unassembled WGS sequence"/>
</dbReference>
<evidence type="ECO:0000313" key="1">
    <source>
        <dbReference type="EMBL" id="KIW00027.1"/>
    </source>
</evidence>
<dbReference type="VEuPathDB" id="FungiDB:PV09_08379"/>
<dbReference type="InParanoid" id="A0A0D1YGW7"/>
<sequence length="69" mass="7995">MPHPKQTQKYLRQQKPYETKDPVNLSSFGKMVHAPLGYIVLGQGGDKAADCNNGFFVRHDDEWDWLRSF</sequence>
<proteinExistence type="predicted"/>
<dbReference type="OrthoDB" id="10265871at2759"/>
<accession>A0A0D1YGW7</accession>
<dbReference type="PANTHER" id="PTHR47585:SF2">
    <property type="entry name" value="DUF1446 DOMAIN PROTEIN (AFU_ORTHOLOGUE AFUA_6G11420)"/>
    <property type="match status" value="1"/>
</dbReference>
<dbReference type="HOGENOM" id="CLU_2777826_0_0_1"/>
<dbReference type="GeneID" id="27316352"/>
<organism evidence="1 2">
    <name type="scientific">Verruconis gallopava</name>
    <dbReference type="NCBI Taxonomy" id="253628"/>
    <lineage>
        <taxon>Eukaryota</taxon>
        <taxon>Fungi</taxon>
        <taxon>Dikarya</taxon>
        <taxon>Ascomycota</taxon>
        <taxon>Pezizomycotina</taxon>
        <taxon>Dothideomycetes</taxon>
        <taxon>Pleosporomycetidae</taxon>
        <taxon>Venturiales</taxon>
        <taxon>Sympoventuriaceae</taxon>
        <taxon>Verruconis</taxon>
    </lineage>
</organism>
<protein>
    <submittedName>
        <fullName evidence="1">Uncharacterized protein</fullName>
    </submittedName>
</protein>
<dbReference type="EMBL" id="KN847568">
    <property type="protein sequence ID" value="KIW00027.1"/>
    <property type="molecule type" value="Genomic_DNA"/>
</dbReference>
<dbReference type="AlphaFoldDB" id="A0A0D1YGW7"/>
<name>A0A0D1YGW7_9PEZI</name>
<dbReference type="RefSeq" id="XP_016209896.1">
    <property type="nucleotide sequence ID" value="XM_016362261.1"/>
</dbReference>
<gene>
    <name evidence="1" type="ORF">PV09_08379</name>
</gene>
<dbReference type="PANTHER" id="PTHR47585">
    <property type="match status" value="1"/>
</dbReference>
<reference evidence="1 2" key="1">
    <citation type="submission" date="2015-01" db="EMBL/GenBank/DDBJ databases">
        <title>The Genome Sequence of Ochroconis gallopava CBS43764.</title>
        <authorList>
            <consortium name="The Broad Institute Genomics Platform"/>
            <person name="Cuomo C."/>
            <person name="de Hoog S."/>
            <person name="Gorbushina A."/>
            <person name="Stielow B."/>
            <person name="Teixiera M."/>
            <person name="Abouelleil A."/>
            <person name="Chapman S.B."/>
            <person name="Priest M."/>
            <person name="Young S.K."/>
            <person name="Wortman J."/>
            <person name="Nusbaum C."/>
            <person name="Birren B."/>
        </authorList>
    </citation>
    <scope>NUCLEOTIDE SEQUENCE [LARGE SCALE GENOMIC DNA]</scope>
    <source>
        <strain evidence="1 2">CBS 43764</strain>
    </source>
</reference>